<dbReference type="SUPFAM" id="SSF142906">
    <property type="entry name" value="YjbR-like"/>
    <property type="match status" value="1"/>
</dbReference>
<dbReference type="Pfam" id="PF04237">
    <property type="entry name" value="YjbR"/>
    <property type="match status" value="1"/>
</dbReference>
<dbReference type="Gene3D" id="3.90.1150.30">
    <property type="match status" value="1"/>
</dbReference>
<dbReference type="Proteomes" id="UP000069030">
    <property type="component" value="Chromosome"/>
</dbReference>
<dbReference type="InterPro" id="IPR038056">
    <property type="entry name" value="YjbR-like_sf"/>
</dbReference>
<protein>
    <submittedName>
        <fullName evidence="1">MmcQ-like protein</fullName>
    </submittedName>
</protein>
<evidence type="ECO:0000313" key="2">
    <source>
        <dbReference type="Proteomes" id="UP000069030"/>
    </source>
</evidence>
<sequence>MELDELYDYCSSRPYATSGFPFDENLMTFQVGGKIFAMIAMHFWEQGNRNIILKCEPQLATELREEYEDITYGYTMNKKHWNTVYLRGRFTPDQIKEWIDHSYDLVYDTLSRKELIQLGKTPL</sequence>
<dbReference type="eggNOG" id="COG2315">
    <property type="taxonomic scope" value="Bacteria"/>
</dbReference>
<dbReference type="RefSeq" id="WP_006257572.1">
    <property type="nucleotide sequence ID" value="NZ_BCMQ01000001.1"/>
</dbReference>
<proteinExistence type="predicted"/>
<dbReference type="KEGG" id="mod:AS202_07175"/>
<gene>
    <name evidence="1" type="ORF">AS202_07175</name>
</gene>
<dbReference type="InterPro" id="IPR007351">
    <property type="entry name" value="YjbR"/>
</dbReference>
<dbReference type="AlphaFoldDB" id="A0A0S7EE23"/>
<dbReference type="EMBL" id="CP013690">
    <property type="protein sequence ID" value="ALU25935.1"/>
    <property type="molecule type" value="Genomic_DNA"/>
</dbReference>
<accession>A0A0S7EE23</accession>
<name>A0A0S7EE23_9FLAO</name>
<dbReference type="PANTHER" id="PTHR35145:SF1">
    <property type="entry name" value="CYTOPLASMIC PROTEIN"/>
    <property type="match status" value="1"/>
</dbReference>
<dbReference type="PANTHER" id="PTHR35145">
    <property type="entry name" value="CYTOPLASMIC PROTEIN-RELATED"/>
    <property type="match status" value="1"/>
</dbReference>
<dbReference type="InterPro" id="IPR058532">
    <property type="entry name" value="YjbR/MT2646/Rv2570-like"/>
</dbReference>
<evidence type="ECO:0000313" key="1">
    <source>
        <dbReference type="EMBL" id="ALU25935.1"/>
    </source>
</evidence>
<reference evidence="1 2" key="1">
    <citation type="journal article" date="2016" name="J. Zhejiang Univ. Sci. B">
        <title>Antibiotic resistance mechanisms of Myroides sp.</title>
        <authorList>
            <person name="Hu S."/>
            <person name="Yuan S."/>
            <person name="Qu H."/>
            <person name="Jiang T."/>
            <person name="Zhou Y."/>
            <person name="Wang M."/>
            <person name="Ming D."/>
        </authorList>
    </citation>
    <scope>NUCLEOTIDE SEQUENCE [LARGE SCALE GENOMIC DNA]</scope>
    <source>
        <strain evidence="1 2">PR63039</strain>
    </source>
</reference>
<organism evidence="1 2">
    <name type="scientific">Myroides odoratimimus</name>
    <dbReference type="NCBI Taxonomy" id="76832"/>
    <lineage>
        <taxon>Bacteria</taxon>
        <taxon>Pseudomonadati</taxon>
        <taxon>Bacteroidota</taxon>
        <taxon>Flavobacteriia</taxon>
        <taxon>Flavobacteriales</taxon>
        <taxon>Flavobacteriaceae</taxon>
        <taxon>Myroides</taxon>
    </lineage>
</organism>